<evidence type="ECO:0000313" key="2">
    <source>
        <dbReference type="EMBL" id="KAL0910486.1"/>
    </source>
</evidence>
<dbReference type="EMBL" id="JANQDX010000016">
    <property type="protein sequence ID" value="KAL0910486.1"/>
    <property type="molecule type" value="Genomic_DNA"/>
</dbReference>
<reference evidence="2 3" key="1">
    <citation type="journal article" date="2024" name="Plant Biotechnol. J.">
        <title>Dendrobium thyrsiflorum genome and its molecular insights into genes involved in important horticultural traits.</title>
        <authorList>
            <person name="Chen B."/>
            <person name="Wang J.Y."/>
            <person name="Zheng P.J."/>
            <person name="Li K.L."/>
            <person name="Liang Y.M."/>
            <person name="Chen X.F."/>
            <person name="Zhang C."/>
            <person name="Zhao X."/>
            <person name="He X."/>
            <person name="Zhang G.Q."/>
            <person name="Liu Z.J."/>
            <person name="Xu Q."/>
        </authorList>
    </citation>
    <scope>NUCLEOTIDE SEQUENCE [LARGE SCALE GENOMIC DNA]</scope>
    <source>
        <strain evidence="2">GZMU011</strain>
    </source>
</reference>
<keyword evidence="3" id="KW-1185">Reference proteome</keyword>
<feature type="chain" id="PRO_5044818234" description="Secreted protein" evidence="1">
    <location>
        <begin position="24"/>
        <end position="157"/>
    </location>
</feature>
<protein>
    <recommendedName>
        <fullName evidence="4">Secreted protein</fullName>
    </recommendedName>
</protein>
<dbReference type="AlphaFoldDB" id="A0ABD0UD50"/>
<evidence type="ECO:0008006" key="4">
    <source>
        <dbReference type="Google" id="ProtNLM"/>
    </source>
</evidence>
<accession>A0ABD0UD50</accession>
<name>A0ABD0UD50_DENTH</name>
<organism evidence="2 3">
    <name type="scientific">Dendrobium thyrsiflorum</name>
    <name type="common">Pinecone-like raceme dendrobium</name>
    <name type="synonym">Orchid</name>
    <dbReference type="NCBI Taxonomy" id="117978"/>
    <lineage>
        <taxon>Eukaryota</taxon>
        <taxon>Viridiplantae</taxon>
        <taxon>Streptophyta</taxon>
        <taxon>Embryophyta</taxon>
        <taxon>Tracheophyta</taxon>
        <taxon>Spermatophyta</taxon>
        <taxon>Magnoliopsida</taxon>
        <taxon>Liliopsida</taxon>
        <taxon>Asparagales</taxon>
        <taxon>Orchidaceae</taxon>
        <taxon>Epidendroideae</taxon>
        <taxon>Malaxideae</taxon>
        <taxon>Dendrobiinae</taxon>
        <taxon>Dendrobium</taxon>
    </lineage>
</organism>
<comment type="caution">
    <text evidence="2">The sequence shown here is derived from an EMBL/GenBank/DDBJ whole genome shotgun (WGS) entry which is preliminary data.</text>
</comment>
<feature type="signal peptide" evidence="1">
    <location>
        <begin position="1"/>
        <end position="23"/>
    </location>
</feature>
<sequence length="157" mass="17889">MEELLPHQLKELMLWLLISYGAALMPTPDPTNDETPSFAQVLLCHCSTSLLRRHSLNVGSEVTTFFDRKERRELAYSEGNSLSFALFFGQIRKSTEPKDFVNPGFTMKRGNFLSTAASTYHKIWFCIFGRLAGFSSNPLQIRPKSYIQTAHKHATTR</sequence>
<proteinExistence type="predicted"/>
<keyword evidence="1" id="KW-0732">Signal</keyword>
<dbReference type="Proteomes" id="UP001552299">
    <property type="component" value="Unassembled WGS sequence"/>
</dbReference>
<evidence type="ECO:0000313" key="3">
    <source>
        <dbReference type="Proteomes" id="UP001552299"/>
    </source>
</evidence>
<evidence type="ECO:0000256" key="1">
    <source>
        <dbReference type="SAM" id="SignalP"/>
    </source>
</evidence>
<gene>
    <name evidence="2" type="ORF">M5K25_021473</name>
</gene>